<evidence type="ECO:0000256" key="1">
    <source>
        <dbReference type="SAM" id="Coils"/>
    </source>
</evidence>
<evidence type="ECO:0000313" key="4">
    <source>
        <dbReference type="Proteomes" id="UP001293593"/>
    </source>
</evidence>
<dbReference type="PANTHER" id="PTHR34466">
    <property type="entry name" value="OS11G0129800 PROTEIN"/>
    <property type="match status" value="1"/>
</dbReference>
<feature type="compositionally biased region" description="Polar residues" evidence="2">
    <location>
        <begin position="417"/>
        <end position="435"/>
    </location>
</feature>
<gene>
    <name evidence="3" type="ORF">QN277_006626</name>
</gene>
<feature type="compositionally biased region" description="Low complexity" evidence="2">
    <location>
        <begin position="17"/>
        <end position="32"/>
    </location>
</feature>
<feature type="region of interest" description="Disordered" evidence="2">
    <location>
        <begin position="393"/>
        <end position="437"/>
    </location>
</feature>
<accession>A0AAE1MC01</accession>
<keyword evidence="1" id="KW-0175">Coiled coil</keyword>
<protein>
    <submittedName>
        <fullName evidence="3">Uncharacterized protein</fullName>
    </submittedName>
</protein>
<name>A0AAE1MC01_9FABA</name>
<sequence length="512" mass="56889">MATAAFKSTTKRTPIPASSASSTDDSTSSHRNSPSHRRSRSLSRFSRRIPAQDTCNVLDEFPTTRGKFVNTTSGSGFPEISLDDLAIAFFESGDRGRSTLRHNEVSPASEVPASQRRGRSVSSRRTGVANDGNAKSCDNFDRRRPVSDANPRRRRSISVARYQISDSESDMDHLHSAKGRVNAKSSDIGNKLLRKPVDSSQKPVLRKSLSQKDLRSYDGYTAERPIMDSGMQKAMRKGSRLASDDIKMANKQDVASSIRNCEINLEKSEKRKKALLAEIALEEQRHKELSEVVKELLPHSKSMAIQKPSSARKSSSVRRGMSKRLTEEAERYIEDFISNVEDTDISSLDGERSDTSSSIGGLRSREAFKSPSMLRNVETDGVALPWLQWETSNEASPGSRNKMRLSSTTPTTTSSSQEITNVRNQSNHSVSSRGSWSPGGLQLEYLGKDLSHEFGKSLCFSGQALSAEPKGLSYDVYECLKSKSDEDFLIERWRHRQRINSGSLMLCAPIFF</sequence>
<evidence type="ECO:0000313" key="3">
    <source>
        <dbReference type="EMBL" id="KAK4256973.1"/>
    </source>
</evidence>
<reference evidence="3" key="1">
    <citation type="submission" date="2023-10" db="EMBL/GenBank/DDBJ databases">
        <title>Chromosome-level genome of the transformable northern wattle, Acacia crassicarpa.</title>
        <authorList>
            <person name="Massaro I."/>
            <person name="Sinha N.R."/>
            <person name="Poethig S."/>
            <person name="Leichty A.R."/>
        </authorList>
    </citation>
    <scope>NUCLEOTIDE SEQUENCE</scope>
    <source>
        <strain evidence="3">Acra3RX</strain>
        <tissue evidence="3">Leaf</tissue>
    </source>
</reference>
<comment type="caution">
    <text evidence="3">The sequence shown here is derived from an EMBL/GenBank/DDBJ whole genome shotgun (WGS) entry which is preliminary data.</text>
</comment>
<dbReference type="PANTHER" id="PTHR34466:SF1">
    <property type="entry name" value="OS06G0609800 PROTEIN"/>
    <property type="match status" value="1"/>
</dbReference>
<feature type="coiled-coil region" evidence="1">
    <location>
        <begin position="258"/>
        <end position="292"/>
    </location>
</feature>
<feature type="compositionally biased region" description="Polar residues" evidence="2">
    <location>
        <begin position="1"/>
        <end position="12"/>
    </location>
</feature>
<dbReference type="Proteomes" id="UP001293593">
    <property type="component" value="Unassembled WGS sequence"/>
</dbReference>
<dbReference type="AlphaFoldDB" id="A0AAE1MC01"/>
<feature type="region of interest" description="Disordered" evidence="2">
    <location>
        <begin position="97"/>
        <end position="157"/>
    </location>
</feature>
<proteinExistence type="predicted"/>
<feature type="compositionally biased region" description="Low complexity" evidence="2">
    <location>
        <begin position="406"/>
        <end position="416"/>
    </location>
</feature>
<evidence type="ECO:0000256" key="2">
    <source>
        <dbReference type="SAM" id="MobiDB-lite"/>
    </source>
</evidence>
<feature type="region of interest" description="Disordered" evidence="2">
    <location>
        <begin position="303"/>
        <end position="323"/>
    </location>
</feature>
<organism evidence="3 4">
    <name type="scientific">Acacia crassicarpa</name>
    <name type="common">northern wattle</name>
    <dbReference type="NCBI Taxonomy" id="499986"/>
    <lineage>
        <taxon>Eukaryota</taxon>
        <taxon>Viridiplantae</taxon>
        <taxon>Streptophyta</taxon>
        <taxon>Embryophyta</taxon>
        <taxon>Tracheophyta</taxon>
        <taxon>Spermatophyta</taxon>
        <taxon>Magnoliopsida</taxon>
        <taxon>eudicotyledons</taxon>
        <taxon>Gunneridae</taxon>
        <taxon>Pentapetalae</taxon>
        <taxon>rosids</taxon>
        <taxon>fabids</taxon>
        <taxon>Fabales</taxon>
        <taxon>Fabaceae</taxon>
        <taxon>Caesalpinioideae</taxon>
        <taxon>mimosoid clade</taxon>
        <taxon>Acacieae</taxon>
        <taxon>Acacia</taxon>
    </lineage>
</organism>
<feature type="compositionally biased region" description="Basic residues" evidence="2">
    <location>
        <begin position="33"/>
        <end position="47"/>
    </location>
</feature>
<keyword evidence="4" id="KW-1185">Reference proteome</keyword>
<feature type="region of interest" description="Disordered" evidence="2">
    <location>
        <begin position="1"/>
        <end position="48"/>
    </location>
</feature>
<dbReference type="EMBL" id="JAWXYG010000012">
    <property type="protein sequence ID" value="KAK4256973.1"/>
    <property type="molecule type" value="Genomic_DNA"/>
</dbReference>
<feature type="region of interest" description="Disordered" evidence="2">
    <location>
        <begin position="345"/>
        <end position="364"/>
    </location>
</feature>